<evidence type="ECO:0000313" key="2">
    <source>
        <dbReference type="Proteomes" id="UP000704467"/>
    </source>
</evidence>
<proteinExistence type="predicted"/>
<dbReference type="EMBL" id="JAAVLN010000001">
    <property type="protein sequence ID" value="NKC03106.1"/>
    <property type="molecule type" value="Genomic_DNA"/>
</dbReference>
<sequence length="84" mass="9736">MNNHFNRTARLGASVLINERWYKMVNIHYNLRFDHFEIQAGGFFLYSVKLFQSSARGEGLLRIKMLALLAERACNKQTTLASRS</sequence>
<protein>
    <submittedName>
        <fullName evidence="1">Uncharacterized protein</fullName>
    </submittedName>
</protein>
<evidence type="ECO:0000313" key="1">
    <source>
        <dbReference type="EMBL" id="NKC03106.1"/>
    </source>
</evidence>
<reference evidence="1 2" key="1">
    <citation type="submission" date="2020-03" db="EMBL/GenBank/DDBJ databases">
        <title>Whole genome sequencing of clinical and environmental type strains of Ochrobactrum.</title>
        <authorList>
            <person name="Dharne M."/>
        </authorList>
    </citation>
    <scope>NUCLEOTIDE SEQUENCE [LARGE SCALE GENOMIC DNA]</scope>
    <source>
        <strain evidence="1 2">CIP 109452</strain>
    </source>
</reference>
<accession>A0ABX1DK13</accession>
<gene>
    <name evidence="1" type="ORF">HED55_06320</name>
</gene>
<keyword evidence="2" id="KW-1185">Reference proteome</keyword>
<organism evidence="1 2">
    <name type="scientific">Brucella haematophila</name>
    <dbReference type="NCBI Taxonomy" id="419474"/>
    <lineage>
        <taxon>Bacteria</taxon>
        <taxon>Pseudomonadati</taxon>
        <taxon>Pseudomonadota</taxon>
        <taxon>Alphaproteobacteria</taxon>
        <taxon>Hyphomicrobiales</taxon>
        <taxon>Brucellaceae</taxon>
        <taxon>Brucella/Ochrobactrum group</taxon>
        <taxon>Brucella</taxon>
    </lineage>
</organism>
<dbReference type="Proteomes" id="UP000704467">
    <property type="component" value="Unassembled WGS sequence"/>
</dbReference>
<comment type="caution">
    <text evidence="1">The sequence shown here is derived from an EMBL/GenBank/DDBJ whole genome shotgun (WGS) entry which is preliminary data.</text>
</comment>
<name>A0ABX1DK13_9HYPH</name>